<evidence type="ECO:0000313" key="1">
    <source>
        <dbReference type="EMBL" id="CAF2017267.1"/>
    </source>
</evidence>
<proteinExistence type="predicted"/>
<protein>
    <submittedName>
        <fullName evidence="1">Uncharacterized protein</fullName>
    </submittedName>
</protein>
<dbReference type="AlphaFoldDB" id="A0A816N1I4"/>
<dbReference type="EMBL" id="CAJNRE010003355">
    <property type="protein sequence ID" value="CAF2017267.1"/>
    <property type="molecule type" value="Genomic_DNA"/>
</dbReference>
<accession>A0A816N1I4</accession>
<gene>
    <name evidence="1" type="ORF">MBJ925_LOCUS9039</name>
</gene>
<dbReference type="Proteomes" id="UP000663824">
    <property type="component" value="Unassembled WGS sequence"/>
</dbReference>
<reference evidence="1" key="1">
    <citation type="submission" date="2021-02" db="EMBL/GenBank/DDBJ databases">
        <authorList>
            <person name="Nowell W R."/>
        </authorList>
    </citation>
    <scope>NUCLEOTIDE SEQUENCE</scope>
</reference>
<evidence type="ECO:0000313" key="2">
    <source>
        <dbReference type="Proteomes" id="UP000663824"/>
    </source>
</evidence>
<organism evidence="1 2">
    <name type="scientific">Rotaria magnacalcarata</name>
    <dbReference type="NCBI Taxonomy" id="392030"/>
    <lineage>
        <taxon>Eukaryota</taxon>
        <taxon>Metazoa</taxon>
        <taxon>Spiralia</taxon>
        <taxon>Gnathifera</taxon>
        <taxon>Rotifera</taxon>
        <taxon>Eurotatoria</taxon>
        <taxon>Bdelloidea</taxon>
        <taxon>Philodinida</taxon>
        <taxon>Philodinidae</taxon>
        <taxon>Rotaria</taxon>
    </lineage>
</organism>
<dbReference type="InterPro" id="IPR029024">
    <property type="entry name" value="TerB-like"/>
</dbReference>
<dbReference type="Gene3D" id="1.10.3680.10">
    <property type="entry name" value="TerB-like"/>
    <property type="match status" value="1"/>
</dbReference>
<comment type="caution">
    <text evidence="1">The sequence shown here is derived from an EMBL/GenBank/DDBJ whole genome shotgun (WGS) entry which is preliminary data.</text>
</comment>
<name>A0A816N1I4_9BILA</name>
<sequence>MVILLSSASKYSKTIIYPADDGTLKAQEIDAISTLAKQLGMTDEKCQEILALYKEEEDERQKRIAFLFPKTYAEAVKAIDKHYGR</sequence>